<evidence type="ECO:0000313" key="11">
    <source>
        <dbReference type="Proteomes" id="UP001595855"/>
    </source>
</evidence>
<protein>
    <recommendedName>
        <fullName evidence="1">non-specific serine/threonine protein kinase</fullName>
        <ecNumber evidence="1">2.7.11.1</ecNumber>
    </recommendedName>
</protein>
<dbReference type="InterPro" id="IPR000719">
    <property type="entry name" value="Prot_kinase_dom"/>
</dbReference>
<evidence type="ECO:0000256" key="6">
    <source>
        <dbReference type="ARBA" id="ARBA00022840"/>
    </source>
</evidence>
<keyword evidence="3 10" id="KW-0808">Transferase</keyword>
<dbReference type="PROSITE" id="PS00108">
    <property type="entry name" value="PROTEIN_KINASE_ST"/>
    <property type="match status" value="1"/>
</dbReference>
<dbReference type="Proteomes" id="UP001595855">
    <property type="component" value="Unassembled WGS sequence"/>
</dbReference>
<name>A0ABV9WUP5_9ACTN</name>
<keyword evidence="5 10" id="KW-0418">Kinase</keyword>
<dbReference type="PANTHER" id="PTHR43289:SF6">
    <property type="entry name" value="SERINE_THREONINE-PROTEIN KINASE NEKL-3"/>
    <property type="match status" value="1"/>
</dbReference>
<feature type="domain" description="Protein kinase" evidence="9">
    <location>
        <begin position="10"/>
        <end position="265"/>
    </location>
</feature>
<evidence type="ECO:0000256" key="8">
    <source>
        <dbReference type="SAM" id="MobiDB-lite"/>
    </source>
</evidence>
<dbReference type="SMART" id="SM00220">
    <property type="entry name" value="S_TKc"/>
    <property type="match status" value="1"/>
</dbReference>
<dbReference type="Pfam" id="PF00069">
    <property type="entry name" value="Pkinase"/>
    <property type="match status" value="1"/>
</dbReference>
<organism evidence="10 11">
    <name type="scientific">Streptomyces lienomycini</name>
    <dbReference type="NCBI Taxonomy" id="284035"/>
    <lineage>
        <taxon>Bacteria</taxon>
        <taxon>Bacillati</taxon>
        <taxon>Actinomycetota</taxon>
        <taxon>Actinomycetes</taxon>
        <taxon>Kitasatosporales</taxon>
        <taxon>Streptomycetaceae</taxon>
        <taxon>Streptomyces</taxon>
    </lineage>
</organism>
<evidence type="ECO:0000256" key="7">
    <source>
        <dbReference type="PROSITE-ProRule" id="PRU10141"/>
    </source>
</evidence>
<keyword evidence="6 7" id="KW-0067">ATP-binding</keyword>
<feature type="region of interest" description="Disordered" evidence="8">
    <location>
        <begin position="422"/>
        <end position="465"/>
    </location>
</feature>
<evidence type="ECO:0000256" key="1">
    <source>
        <dbReference type="ARBA" id="ARBA00012513"/>
    </source>
</evidence>
<dbReference type="GO" id="GO:0004674">
    <property type="term" value="F:protein serine/threonine kinase activity"/>
    <property type="evidence" value="ECO:0007669"/>
    <property type="project" value="UniProtKB-EC"/>
</dbReference>
<keyword evidence="11" id="KW-1185">Reference proteome</keyword>
<comment type="caution">
    <text evidence="10">The sequence shown here is derived from an EMBL/GenBank/DDBJ whole genome shotgun (WGS) entry which is preliminary data.</text>
</comment>
<keyword evidence="4 7" id="KW-0547">Nucleotide-binding</keyword>
<feature type="region of interest" description="Disordered" evidence="8">
    <location>
        <begin position="267"/>
        <end position="393"/>
    </location>
</feature>
<sequence>MQGRLVAGRYRLGEAIGSGGMGRVWRAHDEVLHRTVAIKELTAALYVSESDQAILLARTRGEARAAARINHSAVVTVHDVLEHDGRPWIVMELVEGRSLADAVKEEERVDPREAARIGLWVLRALRAAHTAGVLHRDVKPGNVLLADDGRVLLTDFGIAQIEGDSTITRTGEVVGSVDYLAPERVRGQDPGASSDLWALGATLYTAVEGRSPFRRTSPLTTMQAVVEEEATEPRYAGALAPVISALLRKDPATRPDATEAEHLLAQAAEGRRPDAAQAYVPTTRYPGPPGDGDTTHQGAPGMPGPGTPGAPGMPGPGTPGAPGMPVTQGASGVPGPAGPLGHPGLEGPTGPGGLPGGTSATPYPPMTGPTAVGPAATGLTPGGPAGAAAPRRTRRGRLRTLALVVAVAALVGAGTAVVLQQRDDGGSSASPDPTHAPSASATASPSASATPGEDPGGSVPADWVRRDDPIGFSLYLPKDWQRSDFGGDSGELRQIDYTPDGGRHFLRISVDSAPDYRDPYAHQLDLEVQLQRLIDYQRVLLERTDYRDRDSARWEYTWTALAKDTPFPGPRRGVSQIYMSRDGVEYALNMSGPASEWPTTEQRFTAVLQSWQEQTG</sequence>
<dbReference type="CDD" id="cd14014">
    <property type="entry name" value="STKc_PknB_like"/>
    <property type="match status" value="1"/>
</dbReference>
<dbReference type="PROSITE" id="PS00107">
    <property type="entry name" value="PROTEIN_KINASE_ATP"/>
    <property type="match status" value="1"/>
</dbReference>
<feature type="binding site" evidence="7">
    <location>
        <position position="39"/>
    </location>
    <ligand>
        <name>ATP</name>
        <dbReference type="ChEBI" id="CHEBI:30616"/>
    </ligand>
</feature>
<evidence type="ECO:0000256" key="5">
    <source>
        <dbReference type="ARBA" id="ARBA00022777"/>
    </source>
</evidence>
<dbReference type="Gene3D" id="1.10.510.10">
    <property type="entry name" value="Transferase(Phosphotransferase) domain 1"/>
    <property type="match status" value="1"/>
</dbReference>
<proteinExistence type="predicted"/>
<reference evidence="11" key="1">
    <citation type="journal article" date="2019" name="Int. J. Syst. Evol. Microbiol.">
        <title>The Global Catalogue of Microorganisms (GCM) 10K type strain sequencing project: providing services to taxonomists for standard genome sequencing and annotation.</title>
        <authorList>
            <consortium name="The Broad Institute Genomics Platform"/>
            <consortium name="The Broad Institute Genome Sequencing Center for Infectious Disease"/>
            <person name="Wu L."/>
            <person name="Ma J."/>
        </authorList>
    </citation>
    <scope>NUCLEOTIDE SEQUENCE [LARGE SCALE GENOMIC DNA]</scope>
    <source>
        <strain evidence="11">CGMCC 4.1542</strain>
    </source>
</reference>
<feature type="compositionally biased region" description="Low complexity" evidence="8">
    <location>
        <begin position="427"/>
        <end position="451"/>
    </location>
</feature>
<dbReference type="SUPFAM" id="SSF56112">
    <property type="entry name" value="Protein kinase-like (PK-like)"/>
    <property type="match status" value="1"/>
</dbReference>
<evidence type="ECO:0000259" key="9">
    <source>
        <dbReference type="PROSITE" id="PS50011"/>
    </source>
</evidence>
<evidence type="ECO:0000313" key="10">
    <source>
        <dbReference type="EMBL" id="MFC5015987.1"/>
    </source>
</evidence>
<feature type="compositionally biased region" description="Gly residues" evidence="8">
    <location>
        <begin position="347"/>
        <end position="356"/>
    </location>
</feature>
<dbReference type="Gene3D" id="3.30.200.20">
    <property type="entry name" value="Phosphorylase Kinase, domain 1"/>
    <property type="match status" value="1"/>
</dbReference>
<evidence type="ECO:0000256" key="4">
    <source>
        <dbReference type="ARBA" id="ARBA00022741"/>
    </source>
</evidence>
<dbReference type="InterPro" id="IPR017441">
    <property type="entry name" value="Protein_kinase_ATP_BS"/>
</dbReference>
<dbReference type="InterPro" id="IPR011009">
    <property type="entry name" value="Kinase-like_dom_sf"/>
</dbReference>
<dbReference type="PROSITE" id="PS50011">
    <property type="entry name" value="PROTEIN_KINASE_DOM"/>
    <property type="match status" value="1"/>
</dbReference>
<evidence type="ECO:0000256" key="3">
    <source>
        <dbReference type="ARBA" id="ARBA00022679"/>
    </source>
</evidence>
<evidence type="ECO:0000256" key="2">
    <source>
        <dbReference type="ARBA" id="ARBA00022527"/>
    </source>
</evidence>
<dbReference type="InterPro" id="IPR008271">
    <property type="entry name" value="Ser/Thr_kinase_AS"/>
</dbReference>
<dbReference type="PANTHER" id="PTHR43289">
    <property type="entry name" value="MITOGEN-ACTIVATED PROTEIN KINASE KINASE KINASE 20-RELATED"/>
    <property type="match status" value="1"/>
</dbReference>
<dbReference type="EMBL" id="JBHSJO010000001">
    <property type="protein sequence ID" value="MFC5015987.1"/>
    <property type="molecule type" value="Genomic_DNA"/>
</dbReference>
<dbReference type="RefSeq" id="WP_271319916.1">
    <property type="nucleotide sequence ID" value="NZ_BAAATN010000004.1"/>
</dbReference>
<accession>A0ABV9WUP5</accession>
<keyword evidence="2" id="KW-0723">Serine/threonine-protein kinase</keyword>
<feature type="compositionally biased region" description="Low complexity" evidence="8">
    <location>
        <begin position="368"/>
        <end position="379"/>
    </location>
</feature>
<gene>
    <name evidence="10" type="ORF">ACFPRC_13960</name>
</gene>
<dbReference type="EC" id="2.7.11.1" evidence="1"/>
<feature type="compositionally biased region" description="Pro residues" evidence="8">
    <location>
        <begin position="302"/>
        <end position="319"/>
    </location>
</feature>